<reference evidence="1 2" key="1">
    <citation type="submission" date="2017-09" db="EMBL/GenBank/DDBJ databases">
        <title>Depth-based differentiation of microbial function through sediment-hosted aquifers and enrichment of novel symbionts in the deep terrestrial subsurface.</title>
        <authorList>
            <person name="Probst A.J."/>
            <person name="Ladd B."/>
            <person name="Jarett J.K."/>
            <person name="Geller-Mcgrath D.E."/>
            <person name="Sieber C.M."/>
            <person name="Emerson J.B."/>
            <person name="Anantharaman K."/>
            <person name="Thomas B.C."/>
            <person name="Malmstrom R."/>
            <person name="Stieglmeier M."/>
            <person name="Klingl A."/>
            <person name="Woyke T."/>
            <person name="Ryan C.M."/>
            <person name="Banfield J.F."/>
        </authorList>
    </citation>
    <scope>NUCLEOTIDE SEQUENCE [LARGE SCALE GENOMIC DNA]</scope>
    <source>
        <strain evidence="1">CG11_big_fil_rev_8_21_14_0_20_36_8</strain>
    </source>
</reference>
<name>A0A2M6IVC1_9BACT</name>
<accession>A0A2M6IVC1</accession>
<protein>
    <submittedName>
        <fullName evidence="1">Uncharacterized protein</fullName>
    </submittedName>
</protein>
<organism evidence="1 2">
    <name type="scientific">Candidatus Roizmanbacteria bacterium CG11_big_fil_rev_8_21_14_0_20_36_8</name>
    <dbReference type="NCBI Taxonomy" id="1974856"/>
    <lineage>
        <taxon>Bacteria</taxon>
        <taxon>Candidatus Roizmaniibacteriota</taxon>
    </lineage>
</organism>
<evidence type="ECO:0000313" key="2">
    <source>
        <dbReference type="Proteomes" id="UP000231056"/>
    </source>
</evidence>
<proteinExistence type="predicted"/>
<evidence type="ECO:0000313" key="1">
    <source>
        <dbReference type="EMBL" id="PIQ73800.1"/>
    </source>
</evidence>
<gene>
    <name evidence="1" type="ORF">COV58_00585</name>
</gene>
<comment type="caution">
    <text evidence="1">The sequence shown here is derived from an EMBL/GenBank/DDBJ whole genome shotgun (WGS) entry which is preliminary data.</text>
</comment>
<dbReference type="Proteomes" id="UP000231056">
    <property type="component" value="Unassembled WGS sequence"/>
</dbReference>
<dbReference type="AlphaFoldDB" id="A0A2M6IVC1"/>
<dbReference type="EMBL" id="PCVM01000011">
    <property type="protein sequence ID" value="PIQ73800.1"/>
    <property type="molecule type" value="Genomic_DNA"/>
</dbReference>
<sequence length="103" mass="11716">MYGVMVRKILNPFLQGPGQRNEDEVQGTLEPMTPWEWPLGALAILKDHSNNDRPERWIAGWDALGSRFMGKVGGSYLPDGDKLYFVEYGMTDIPDPVKSFPFR</sequence>